<evidence type="ECO:0000313" key="3">
    <source>
        <dbReference type="EMBL" id="AST91865.1"/>
    </source>
</evidence>
<dbReference type="Pfam" id="PF00296">
    <property type="entry name" value="Bac_luciferase"/>
    <property type="match status" value="1"/>
</dbReference>
<feature type="domain" description="Luciferase-like" evidence="2">
    <location>
        <begin position="1"/>
        <end position="297"/>
    </location>
</feature>
<keyword evidence="4" id="KW-1185">Reference proteome</keyword>
<dbReference type="NCBIfam" id="TIGR03558">
    <property type="entry name" value="oxido_grp_1"/>
    <property type="match status" value="1"/>
</dbReference>
<comment type="similarity">
    <text evidence="1">To bacterial alkanal monooxygenase alpha and beta chains.</text>
</comment>
<organism evidence="3 4">
    <name type="scientific">Sutcliffiella cohnii</name>
    <dbReference type="NCBI Taxonomy" id="33932"/>
    <lineage>
        <taxon>Bacteria</taxon>
        <taxon>Bacillati</taxon>
        <taxon>Bacillota</taxon>
        <taxon>Bacilli</taxon>
        <taxon>Bacillales</taxon>
        <taxon>Bacillaceae</taxon>
        <taxon>Sutcliffiella</taxon>
    </lineage>
</organism>
<sequence length="332" mass="36525">MKLSILDQAVISSGKSARDALLDSTELAKVGECLGYKRYWIAEHHDFPGLACPSPEIMLAYIGQQTKTIRIGSGAILLPHYKPFKVAENFNLLATLFPNRIDLGIGRAPGGSAEVSIALSGNFLENVRNMPDSFQTLLHLLQHDIPKDHPFSGISAAPLPMNAPQPWLLGTSGKSAQLAAEKGVSYAFGQFMSEKNGTEIVSSYKKQFKSSNFLSEPYSIVTVSVICAESTDKAHELSLSNLAWSIKMMRGEKQEALPSIVEAKKYLQSIGKKEIDEASKHNMIIGNPLEVKNQLGELINQYNADEVMIITNVHRSEDKIKSYELVAQQFLC</sequence>
<dbReference type="InterPro" id="IPR019949">
    <property type="entry name" value="CmoO-like"/>
</dbReference>
<protein>
    <submittedName>
        <fullName evidence="3">Luciferase</fullName>
    </submittedName>
</protein>
<dbReference type="InterPro" id="IPR036661">
    <property type="entry name" value="Luciferase-like_sf"/>
</dbReference>
<gene>
    <name evidence="3" type="ORF">BC6307_11540</name>
</gene>
<reference evidence="3 4" key="1">
    <citation type="submission" date="2016-12" db="EMBL/GenBank/DDBJ databases">
        <title>The whole genome sequencing and assembly of Bacillus cohnii DSM 6307T strain.</title>
        <authorList>
            <person name="Lee Y.-J."/>
            <person name="Yi H."/>
            <person name="Bahn Y.-S."/>
            <person name="Kim J.F."/>
            <person name="Lee D.-W."/>
        </authorList>
    </citation>
    <scope>NUCLEOTIDE SEQUENCE [LARGE SCALE GENOMIC DNA]</scope>
    <source>
        <strain evidence="3 4">DSM 6307</strain>
    </source>
</reference>
<evidence type="ECO:0000313" key="4">
    <source>
        <dbReference type="Proteomes" id="UP000215224"/>
    </source>
</evidence>
<evidence type="ECO:0000259" key="2">
    <source>
        <dbReference type="Pfam" id="PF00296"/>
    </source>
</evidence>
<dbReference type="GO" id="GO:0016705">
    <property type="term" value="F:oxidoreductase activity, acting on paired donors, with incorporation or reduction of molecular oxygen"/>
    <property type="evidence" value="ECO:0007669"/>
    <property type="project" value="InterPro"/>
</dbReference>
<dbReference type="GO" id="GO:0005829">
    <property type="term" value="C:cytosol"/>
    <property type="evidence" value="ECO:0007669"/>
    <property type="project" value="TreeGrafter"/>
</dbReference>
<dbReference type="Proteomes" id="UP000215224">
    <property type="component" value="Chromosome"/>
</dbReference>
<dbReference type="Gene3D" id="3.20.20.30">
    <property type="entry name" value="Luciferase-like domain"/>
    <property type="match status" value="1"/>
</dbReference>
<dbReference type="FunFam" id="3.20.20.30:FF:000002">
    <property type="entry name" value="LLM class flavin-dependent oxidoreductase"/>
    <property type="match status" value="1"/>
</dbReference>
<dbReference type="RefSeq" id="WP_066410962.1">
    <property type="nucleotide sequence ID" value="NZ_CP018866.1"/>
</dbReference>
<evidence type="ECO:0000256" key="1">
    <source>
        <dbReference type="ARBA" id="ARBA00007789"/>
    </source>
</evidence>
<name>A0A223KQS5_9BACI</name>
<proteinExistence type="predicted"/>
<dbReference type="KEGG" id="bcoh:BC6307_11540"/>
<dbReference type="PANTHER" id="PTHR30137">
    <property type="entry name" value="LUCIFERASE-LIKE MONOOXYGENASE"/>
    <property type="match status" value="1"/>
</dbReference>
<dbReference type="EMBL" id="CP018866">
    <property type="protein sequence ID" value="AST91865.1"/>
    <property type="molecule type" value="Genomic_DNA"/>
</dbReference>
<dbReference type="InterPro" id="IPR011251">
    <property type="entry name" value="Luciferase-like_dom"/>
</dbReference>
<dbReference type="InterPro" id="IPR050766">
    <property type="entry name" value="Bact_Lucif_Oxidored"/>
</dbReference>
<dbReference type="SUPFAM" id="SSF51679">
    <property type="entry name" value="Bacterial luciferase-like"/>
    <property type="match status" value="1"/>
</dbReference>
<dbReference type="STRING" id="1314751.GCA_001591425_00183"/>
<accession>A0A223KQS5</accession>
<dbReference type="PANTHER" id="PTHR30137:SF19">
    <property type="entry name" value="LUCIFERASE-LIKE MONOOXYGENASE"/>
    <property type="match status" value="1"/>
</dbReference>
<dbReference type="AlphaFoldDB" id="A0A223KQS5"/>
<dbReference type="CDD" id="cd00347">
    <property type="entry name" value="Flavin_utilizing_monoxygenases"/>
    <property type="match status" value="1"/>
</dbReference>